<dbReference type="PROSITE" id="PS50931">
    <property type="entry name" value="HTH_LYSR"/>
    <property type="match status" value="1"/>
</dbReference>
<dbReference type="EMBL" id="JBHRZH010000012">
    <property type="protein sequence ID" value="MFC3762180.1"/>
    <property type="molecule type" value="Genomic_DNA"/>
</dbReference>
<dbReference type="SUPFAM" id="SSF53850">
    <property type="entry name" value="Periplasmic binding protein-like II"/>
    <property type="match status" value="1"/>
</dbReference>
<evidence type="ECO:0000256" key="2">
    <source>
        <dbReference type="ARBA" id="ARBA00023015"/>
    </source>
</evidence>
<comment type="similarity">
    <text evidence="1">Belongs to the LysR transcriptional regulatory family.</text>
</comment>
<evidence type="ECO:0000256" key="3">
    <source>
        <dbReference type="ARBA" id="ARBA00023125"/>
    </source>
</evidence>
<comment type="caution">
    <text evidence="6">The sequence shown here is derived from an EMBL/GenBank/DDBJ whole genome shotgun (WGS) entry which is preliminary data.</text>
</comment>
<dbReference type="InterPro" id="IPR036388">
    <property type="entry name" value="WH-like_DNA-bd_sf"/>
</dbReference>
<evidence type="ECO:0000313" key="6">
    <source>
        <dbReference type="EMBL" id="MFC3762180.1"/>
    </source>
</evidence>
<dbReference type="Gene3D" id="3.40.190.10">
    <property type="entry name" value="Periplasmic binding protein-like II"/>
    <property type="match status" value="2"/>
</dbReference>
<organism evidence="6 7">
    <name type="scientific">Tenggerimyces flavus</name>
    <dbReference type="NCBI Taxonomy" id="1708749"/>
    <lineage>
        <taxon>Bacteria</taxon>
        <taxon>Bacillati</taxon>
        <taxon>Actinomycetota</taxon>
        <taxon>Actinomycetes</taxon>
        <taxon>Propionibacteriales</taxon>
        <taxon>Nocardioidaceae</taxon>
        <taxon>Tenggerimyces</taxon>
    </lineage>
</organism>
<keyword evidence="7" id="KW-1185">Reference proteome</keyword>
<dbReference type="InterPro" id="IPR005119">
    <property type="entry name" value="LysR_subst-bd"/>
</dbReference>
<evidence type="ECO:0000256" key="1">
    <source>
        <dbReference type="ARBA" id="ARBA00009437"/>
    </source>
</evidence>
<evidence type="ECO:0000313" key="7">
    <source>
        <dbReference type="Proteomes" id="UP001595699"/>
    </source>
</evidence>
<reference evidence="7" key="1">
    <citation type="journal article" date="2019" name="Int. J. Syst. Evol. Microbiol.">
        <title>The Global Catalogue of Microorganisms (GCM) 10K type strain sequencing project: providing services to taxonomists for standard genome sequencing and annotation.</title>
        <authorList>
            <consortium name="The Broad Institute Genomics Platform"/>
            <consortium name="The Broad Institute Genome Sequencing Center for Infectious Disease"/>
            <person name="Wu L."/>
            <person name="Ma J."/>
        </authorList>
    </citation>
    <scope>NUCLEOTIDE SEQUENCE [LARGE SCALE GENOMIC DNA]</scope>
    <source>
        <strain evidence="7">CGMCC 4.7241</strain>
    </source>
</reference>
<protein>
    <submittedName>
        <fullName evidence="6">HTH-type transcriptional activator IlvY</fullName>
    </submittedName>
</protein>
<keyword evidence="2" id="KW-0805">Transcription regulation</keyword>
<dbReference type="SUPFAM" id="SSF46785">
    <property type="entry name" value="Winged helix' DNA-binding domain"/>
    <property type="match status" value="1"/>
</dbReference>
<dbReference type="PANTHER" id="PTHR30126:SF81">
    <property type="entry name" value="HTH-TYPE TRANSCRIPTIONAL REGULATOR ILVY"/>
    <property type="match status" value="1"/>
</dbReference>
<feature type="domain" description="HTH lysR-type" evidence="5">
    <location>
        <begin position="1"/>
        <end position="59"/>
    </location>
</feature>
<gene>
    <name evidence="6" type="primary">ilvY</name>
    <name evidence="6" type="ORF">ACFOUW_15165</name>
</gene>
<keyword evidence="4" id="KW-0804">Transcription</keyword>
<sequence>MDNRQELALFLHLARSLNFGQTSADCHVSPATLTRAIQRLESEVGERLLDRGPRGVALTEPGRRFHEYAVAATQLWADYRSGTGAGDLTGRLSVFATVTACQALLPDLLAPFLREYPSVELDLRTGDAAMALAQLAEGAVDVAVAGLPRRVPTLLQTREIARTPLRFVVAADHSGAAAEREWSEQPFVLPRQGLARDAVDRWFRARKIVPKVAAEVDGHEAVLTLAALGLGIGVVPELVLTSSVVRDRLVTLPVVPGLGEFRIGLCVRRADLRRPVVSALWASVR</sequence>
<dbReference type="PANTHER" id="PTHR30126">
    <property type="entry name" value="HTH-TYPE TRANSCRIPTIONAL REGULATOR"/>
    <property type="match status" value="1"/>
</dbReference>
<dbReference type="Pfam" id="PF03466">
    <property type="entry name" value="LysR_substrate"/>
    <property type="match status" value="1"/>
</dbReference>
<evidence type="ECO:0000256" key="4">
    <source>
        <dbReference type="ARBA" id="ARBA00023163"/>
    </source>
</evidence>
<name>A0ABV7YEV1_9ACTN</name>
<dbReference type="InterPro" id="IPR036390">
    <property type="entry name" value="WH_DNA-bd_sf"/>
</dbReference>
<accession>A0ABV7YEV1</accession>
<dbReference type="Proteomes" id="UP001595699">
    <property type="component" value="Unassembled WGS sequence"/>
</dbReference>
<proteinExistence type="inferred from homology"/>
<dbReference type="NCBIfam" id="NF008722">
    <property type="entry name" value="PRK11716.1"/>
    <property type="match status" value="1"/>
</dbReference>
<dbReference type="Gene3D" id="1.10.10.10">
    <property type="entry name" value="Winged helix-like DNA-binding domain superfamily/Winged helix DNA-binding domain"/>
    <property type="match status" value="1"/>
</dbReference>
<keyword evidence="3" id="KW-0238">DNA-binding</keyword>
<dbReference type="Pfam" id="PF00126">
    <property type="entry name" value="HTH_1"/>
    <property type="match status" value="1"/>
</dbReference>
<dbReference type="RefSeq" id="WP_205120718.1">
    <property type="nucleotide sequence ID" value="NZ_JAFBCM010000001.1"/>
</dbReference>
<dbReference type="InterPro" id="IPR000847">
    <property type="entry name" value="LysR_HTH_N"/>
</dbReference>
<evidence type="ECO:0000259" key="5">
    <source>
        <dbReference type="PROSITE" id="PS50931"/>
    </source>
</evidence>